<dbReference type="InterPro" id="IPR001041">
    <property type="entry name" value="2Fe-2S_ferredoxin-type"/>
</dbReference>
<accession>A0A4R9GPY1</accession>
<dbReference type="GO" id="GO:0035556">
    <property type="term" value="P:intracellular signal transduction"/>
    <property type="evidence" value="ECO:0007669"/>
    <property type="project" value="InterPro"/>
</dbReference>
<dbReference type="GO" id="GO:0004016">
    <property type="term" value="F:adenylate cyclase activity"/>
    <property type="evidence" value="ECO:0007669"/>
    <property type="project" value="UniProtKB-ARBA"/>
</dbReference>
<dbReference type="InterPro" id="IPR036010">
    <property type="entry name" value="2Fe-2S_ferredoxin-like_sf"/>
</dbReference>
<dbReference type="EMBL" id="RQEV01000010">
    <property type="protein sequence ID" value="TGK18610.1"/>
    <property type="molecule type" value="Genomic_DNA"/>
</dbReference>
<evidence type="ECO:0000256" key="3">
    <source>
        <dbReference type="ARBA" id="ARBA00023136"/>
    </source>
</evidence>
<dbReference type="SUPFAM" id="SSF48113">
    <property type="entry name" value="Heme-dependent peroxidases"/>
    <property type="match status" value="1"/>
</dbReference>
<keyword evidence="2" id="KW-1003">Cell membrane</keyword>
<feature type="domain" description="2Fe-2S ferredoxin-type" evidence="6">
    <location>
        <begin position="1"/>
        <end position="94"/>
    </location>
</feature>
<dbReference type="Gene3D" id="1.10.520.10">
    <property type="match status" value="1"/>
</dbReference>
<dbReference type="Gene3D" id="3.30.70.1230">
    <property type="entry name" value="Nucleotide cyclase"/>
    <property type="match status" value="1"/>
</dbReference>
<dbReference type="CDD" id="cd07302">
    <property type="entry name" value="CHD"/>
    <property type="match status" value="1"/>
</dbReference>
<evidence type="ECO:0000256" key="2">
    <source>
        <dbReference type="ARBA" id="ARBA00022475"/>
    </source>
</evidence>
<dbReference type="CDD" id="cd00207">
    <property type="entry name" value="fer2"/>
    <property type="match status" value="1"/>
</dbReference>
<organism evidence="7 8">
    <name type="scientific">Leptospira fluminis</name>
    <dbReference type="NCBI Taxonomy" id="2484979"/>
    <lineage>
        <taxon>Bacteria</taxon>
        <taxon>Pseudomonadati</taxon>
        <taxon>Spirochaetota</taxon>
        <taxon>Spirochaetia</taxon>
        <taxon>Leptospirales</taxon>
        <taxon>Leptospiraceae</taxon>
        <taxon>Leptospira</taxon>
    </lineage>
</organism>
<evidence type="ECO:0000256" key="1">
    <source>
        <dbReference type="ARBA" id="ARBA00004651"/>
    </source>
</evidence>
<dbReference type="InterPro" id="IPR050697">
    <property type="entry name" value="Adenylyl/Guanylyl_Cyclase_3/4"/>
</dbReference>
<evidence type="ECO:0000313" key="8">
    <source>
        <dbReference type="Proteomes" id="UP000297855"/>
    </source>
</evidence>
<comment type="caution">
    <text evidence="7">The sequence shown here is derived from an EMBL/GenBank/DDBJ whole genome shotgun (WGS) entry which is preliminary data.</text>
</comment>
<comment type="subcellular location">
    <subcellularLocation>
        <location evidence="1">Cell membrane</location>
        <topology evidence="1">Multi-pass membrane protein</topology>
    </subcellularLocation>
</comment>
<dbReference type="InterPro" id="IPR002207">
    <property type="entry name" value="Peroxidase_I"/>
</dbReference>
<dbReference type="PANTHER" id="PTHR43081:SF17">
    <property type="entry name" value="BLL5647 PROTEIN"/>
    <property type="match status" value="1"/>
</dbReference>
<dbReference type="InterPro" id="IPR002016">
    <property type="entry name" value="Haem_peroxidase"/>
</dbReference>
<dbReference type="OrthoDB" id="9810588at2"/>
<sequence>MLILFENDREISIDSDETLLQISLAEGIPHVHACGGNARCSTCRVLVLEGGEHLSRRTEKESTLAERKGFPENVRLACQTKAFGDVKLRRLVIDDSDLILASSFSGKVSGKEKAITILFSDIRGFTSFSESHLPYDVIHILNRYFHKMGDKVLKYGGVIDKYIGDGLMALFGLEESDPERTNLAAIRCALEMRSELNSLNSYLKSQFNTGFEIGIGIHHGTAILGQLGHTLRMSSTAIGDSVNQASRIESATKKAGAGFLVSENVYGIVKNSVRKGRTFETSLKGKTGKYRLYEILEVLPNAEKDPWQEIRYRIWDEIELPEAGNWISLAVYSSSIFEADGSWIGLDASLRFPSLLNEIKNPRIRGHVSSLLRIHSERKVDSDTEISLSDTIALAGALAVEKTGGPKINVFPERLDSKFPAGRMEKEPETSDIREILDHYARMQLEPKEVVALFGAHTLGQGERGNYTDTPNEFNNDYFKDLLYDGGTRMSVRDRALLSSEDTKRTVLEYAVRPERFFSDFSAVYSKLVRGKNETSPPTDPER</sequence>
<dbReference type="PRINTS" id="PR00459">
    <property type="entry name" value="ASPEROXIDASE"/>
</dbReference>
<dbReference type="Pfam" id="PF00111">
    <property type="entry name" value="Fer2"/>
    <property type="match status" value="1"/>
</dbReference>
<dbReference type="SMART" id="SM00044">
    <property type="entry name" value="CYCc"/>
    <property type="match status" value="1"/>
</dbReference>
<dbReference type="InterPro" id="IPR029787">
    <property type="entry name" value="Nucleotide_cyclase"/>
</dbReference>
<dbReference type="AlphaFoldDB" id="A0A4R9GPY1"/>
<dbReference type="PROSITE" id="PS50873">
    <property type="entry name" value="PEROXIDASE_4"/>
    <property type="match status" value="1"/>
</dbReference>
<dbReference type="SUPFAM" id="SSF54292">
    <property type="entry name" value="2Fe-2S ferredoxin-like"/>
    <property type="match status" value="1"/>
</dbReference>
<dbReference type="InterPro" id="IPR010255">
    <property type="entry name" value="Haem_peroxidase_sf"/>
</dbReference>
<evidence type="ECO:0000259" key="4">
    <source>
        <dbReference type="PROSITE" id="PS50125"/>
    </source>
</evidence>
<dbReference type="RefSeq" id="WP_135813298.1">
    <property type="nucleotide sequence ID" value="NZ_RQEV01000010.1"/>
</dbReference>
<feature type="domain" description="Plant heme peroxidase family profile" evidence="5">
    <location>
        <begin position="386"/>
        <end position="543"/>
    </location>
</feature>
<keyword evidence="8" id="KW-1185">Reference proteome</keyword>
<protein>
    <submittedName>
        <fullName evidence="7">Guanylate cyclase</fullName>
    </submittedName>
</protein>
<dbReference type="Gene3D" id="3.10.20.30">
    <property type="match status" value="1"/>
</dbReference>
<proteinExistence type="predicted"/>
<dbReference type="GO" id="GO:0004601">
    <property type="term" value="F:peroxidase activity"/>
    <property type="evidence" value="ECO:0007669"/>
    <property type="project" value="InterPro"/>
</dbReference>
<dbReference type="PANTHER" id="PTHR43081">
    <property type="entry name" value="ADENYLATE CYCLASE, TERMINAL-DIFFERENTIATION SPECIFIC-RELATED"/>
    <property type="match status" value="1"/>
</dbReference>
<dbReference type="Gene3D" id="1.10.420.10">
    <property type="entry name" value="Peroxidase, domain 2"/>
    <property type="match status" value="1"/>
</dbReference>
<dbReference type="Pfam" id="PF00211">
    <property type="entry name" value="Guanylate_cyc"/>
    <property type="match status" value="1"/>
</dbReference>
<keyword evidence="3" id="KW-0472">Membrane</keyword>
<reference evidence="7" key="1">
    <citation type="journal article" date="2019" name="PLoS Negl. Trop. Dis.">
        <title>Revisiting the worldwide diversity of Leptospira species in the environment.</title>
        <authorList>
            <person name="Vincent A.T."/>
            <person name="Schiettekatte O."/>
            <person name="Bourhy P."/>
            <person name="Veyrier F.J."/>
            <person name="Picardeau M."/>
        </authorList>
    </citation>
    <scope>NUCLEOTIDE SEQUENCE [LARGE SCALE GENOMIC DNA]</scope>
    <source>
        <strain evidence="7">SCS5</strain>
    </source>
</reference>
<dbReference type="InterPro" id="IPR012675">
    <property type="entry name" value="Beta-grasp_dom_sf"/>
</dbReference>
<dbReference type="Pfam" id="PF00141">
    <property type="entry name" value="peroxidase"/>
    <property type="match status" value="1"/>
</dbReference>
<dbReference type="GO" id="GO:0005886">
    <property type="term" value="C:plasma membrane"/>
    <property type="evidence" value="ECO:0007669"/>
    <property type="project" value="UniProtKB-SubCell"/>
</dbReference>
<feature type="domain" description="Guanylate cyclase" evidence="4">
    <location>
        <begin position="116"/>
        <end position="249"/>
    </location>
</feature>
<dbReference type="Proteomes" id="UP000297855">
    <property type="component" value="Unassembled WGS sequence"/>
</dbReference>
<dbReference type="GO" id="GO:0051536">
    <property type="term" value="F:iron-sulfur cluster binding"/>
    <property type="evidence" value="ECO:0007669"/>
    <property type="project" value="InterPro"/>
</dbReference>
<evidence type="ECO:0000259" key="6">
    <source>
        <dbReference type="PROSITE" id="PS51085"/>
    </source>
</evidence>
<dbReference type="GO" id="GO:0020037">
    <property type="term" value="F:heme binding"/>
    <property type="evidence" value="ECO:0007669"/>
    <property type="project" value="InterPro"/>
</dbReference>
<dbReference type="SUPFAM" id="SSF55073">
    <property type="entry name" value="Nucleotide cyclase"/>
    <property type="match status" value="1"/>
</dbReference>
<dbReference type="PRINTS" id="PR00458">
    <property type="entry name" value="PEROXIDASE"/>
</dbReference>
<evidence type="ECO:0000259" key="5">
    <source>
        <dbReference type="PROSITE" id="PS50873"/>
    </source>
</evidence>
<gene>
    <name evidence="7" type="ORF">EHO61_09020</name>
</gene>
<dbReference type="PROSITE" id="PS50125">
    <property type="entry name" value="GUANYLATE_CYCLASE_2"/>
    <property type="match status" value="1"/>
</dbReference>
<dbReference type="GO" id="GO:0006979">
    <property type="term" value="P:response to oxidative stress"/>
    <property type="evidence" value="ECO:0007669"/>
    <property type="project" value="InterPro"/>
</dbReference>
<evidence type="ECO:0000313" key="7">
    <source>
        <dbReference type="EMBL" id="TGK18610.1"/>
    </source>
</evidence>
<dbReference type="PROSITE" id="PS51085">
    <property type="entry name" value="2FE2S_FER_2"/>
    <property type="match status" value="1"/>
</dbReference>
<name>A0A4R9GPY1_9LEPT</name>
<dbReference type="GO" id="GO:0006171">
    <property type="term" value="P:cAMP biosynthetic process"/>
    <property type="evidence" value="ECO:0007669"/>
    <property type="project" value="TreeGrafter"/>
</dbReference>
<dbReference type="InterPro" id="IPR001054">
    <property type="entry name" value="A/G_cyclase"/>
</dbReference>